<dbReference type="Pfam" id="PF13847">
    <property type="entry name" value="Methyltransf_31"/>
    <property type="match status" value="1"/>
</dbReference>
<name>A0A0W8FR21_9ZZZZ</name>
<proteinExistence type="predicted"/>
<dbReference type="SUPFAM" id="SSF53335">
    <property type="entry name" value="S-adenosyl-L-methionine-dependent methyltransferases"/>
    <property type="match status" value="1"/>
</dbReference>
<sequence>MKNTRALISKQVPGGSTVIDVASGTGHQLCSLASRIERGVGLDLSNRMIRYADNEKSRYGYSNISFELGDASDLSRFTNGSFDISMATLLFHETPQEKRLPILIEMKRVSNMVIIADYTNRASFPGRLIDLMENTIGISNSHHYKSYKANGGMPPLLKEAGLALKTYETAMRGMLGVWFCK</sequence>
<dbReference type="Gene3D" id="3.40.50.150">
    <property type="entry name" value="Vaccinia Virus protein VP39"/>
    <property type="match status" value="1"/>
</dbReference>
<dbReference type="GO" id="GO:0032259">
    <property type="term" value="P:methylation"/>
    <property type="evidence" value="ECO:0007669"/>
    <property type="project" value="UniProtKB-KW"/>
</dbReference>
<evidence type="ECO:0000313" key="2">
    <source>
        <dbReference type="EMBL" id="KUG23257.1"/>
    </source>
</evidence>
<accession>A0A0W8FR21</accession>
<evidence type="ECO:0000259" key="1">
    <source>
        <dbReference type="Pfam" id="PF13847"/>
    </source>
</evidence>
<keyword evidence="2" id="KW-0489">Methyltransferase</keyword>
<dbReference type="EMBL" id="LNQE01000914">
    <property type="protein sequence ID" value="KUG23257.1"/>
    <property type="molecule type" value="Genomic_DNA"/>
</dbReference>
<organism evidence="2">
    <name type="scientific">hydrocarbon metagenome</name>
    <dbReference type="NCBI Taxonomy" id="938273"/>
    <lineage>
        <taxon>unclassified sequences</taxon>
        <taxon>metagenomes</taxon>
        <taxon>ecological metagenomes</taxon>
    </lineage>
</organism>
<keyword evidence="2" id="KW-0808">Transferase</keyword>
<gene>
    <name evidence="2" type="ORF">ASZ90_006918</name>
</gene>
<feature type="domain" description="Methyltransferase" evidence="1">
    <location>
        <begin position="15"/>
        <end position="133"/>
    </location>
</feature>
<protein>
    <submittedName>
        <fullName evidence="2">Quinone methyltransferase, ubie family</fullName>
    </submittedName>
</protein>
<dbReference type="GO" id="GO:0008168">
    <property type="term" value="F:methyltransferase activity"/>
    <property type="evidence" value="ECO:0007669"/>
    <property type="project" value="UniProtKB-KW"/>
</dbReference>
<dbReference type="CDD" id="cd02440">
    <property type="entry name" value="AdoMet_MTases"/>
    <property type="match status" value="1"/>
</dbReference>
<comment type="caution">
    <text evidence="2">The sequence shown here is derived from an EMBL/GenBank/DDBJ whole genome shotgun (WGS) entry which is preliminary data.</text>
</comment>
<dbReference type="AlphaFoldDB" id="A0A0W8FR21"/>
<dbReference type="InterPro" id="IPR025714">
    <property type="entry name" value="Methyltranfer_dom"/>
</dbReference>
<dbReference type="InterPro" id="IPR029063">
    <property type="entry name" value="SAM-dependent_MTases_sf"/>
</dbReference>
<reference evidence="2" key="1">
    <citation type="journal article" date="2015" name="Proc. Natl. Acad. Sci. U.S.A.">
        <title>Networks of energetic and metabolic interactions define dynamics in microbial communities.</title>
        <authorList>
            <person name="Embree M."/>
            <person name="Liu J.K."/>
            <person name="Al-Bassam M.M."/>
            <person name="Zengler K."/>
        </authorList>
    </citation>
    <scope>NUCLEOTIDE SEQUENCE</scope>
</reference>